<name>A0A9D4T006_RHISA</name>
<feature type="region of interest" description="Disordered" evidence="1">
    <location>
        <begin position="252"/>
        <end position="272"/>
    </location>
</feature>
<evidence type="ECO:0000313" key="3">
    <source>
        <dbReference type="Proteomes" id="UP000821837"/>
    </source>
</evidence>
<accession>A0A9D4T006</accession>
<evidence type="ECO:0000313" key="2">
    <source>
        <dbReference type="EMBL" id="KAH7961708.1"/>
    </source>
</evidence>
<gene>
    <name evidence="2" type="ORF">HPB52_011559</name>
</gene>
<dbReference type="EMBL" id="JABSTV010001249">
    <property type="protein sequence ID" value="KAH7961708.1"/>
    <property type="molecule type" value="Genomic_DNA"/>
</dbReference>
<evidence type="ECO:0000256" key="1">
    <source>
        <dbReference type="SAM" id="MobiDB-lite"/>
    </source>
</evidence>
<organism evidence="2 3">
    <name type="scientific">Rhipicephalus sanguineus</name>
    <name type="common">Brown dog tick</name>
    <name type="synonym">Ixodes sanguineus</name>
    <dbReference type="NCBI Taxonomy" id="34632"/>
    <lineage>
        <taxon>Eukaryota</taxon>
        <taxon>Metazoa</taxon>
        <taxon>Ecdysozoa</taxon>
        <taxon>Arthropoda</taxon>
        <taxon>Chelicerata</taxon>
        <taxon>Arachnida</taxon>
        <taxon>Acari</taxon>
        <taxon>Parasitiformes</taxon>
        <taxon>Ixodida</taxon>
        <taxon>Ixodoidea</taxon>
        <taxon>Ixodidae</taxon>
        <taxon>Rhipicephalinae</taxon>
        <taxon>Rhipicephalus</taxon>
        <taxon>Rhipicephalus</taxon>
    </lineage>
</organism>
<comment type="caution">
    <text evidence="2">The sequence shown here is derived from an EMBL/GenBank/DDBJ whole genome shotgun (WGS) entry which is preliminary data.</text>
</comment>
<dbReference type="Gene3D" id="3.60.10.10">
    <property type="entry name" value="Endonuclease/exonuclease/phosphatase"/>
    <property type="match status" value="1"/>
</dbReference>
<proteinExistence type="predicted"/>
<reference evidence="2" key="1">
    <citation type="journal article" date="2020" name="Cell">
        <title>Large-Scale Comparative Analyses of Tick Genomes Elucidate Their Genetic Diversity and Vector Capacities.</title>
        <authorList>
            <consortium name="Tick Genome and Microbiome Consortium (TIGMIC)"/>
            <person name="Jia N."/>
            <person name="Wang J."/>
            <person name="Shi W."/>
            <person name="Du L."/>
            <person name="Sun Y."/>
            <person name="Zhan W."/>
            <person name="Jiang J.F."/>
            <person name="Wang Q."/>
            <person name="Zhang B."/>
            <person name="Ji P."/>
            <person name="Bell-Sakyi L."/>
            <person name="Cui X.M."/>
            <person name="Yuan T.T."/>
            <person name="Jiang B.G."/>
            <person name="Yang W.F."/>
            <person name="Lam T.T."/>
            <person name="Chang Q.C."/>
            <person name="Ding S.J."/>
            <person name="Wang X.J."/>
            <person name="Zhu J.G."/>
            <person name="Ruan X.D."/>
            <person name="Zhao L."/>
            <person name="Wei J.T."/>
            <person name="Ye R.Z."/>
            <person name="Que T.C."/>
            <person name="Du C.H."/>
            <person name="Zhou Y.H."/>
            <person name="Cheng J.X."/>
            <person name="Dai P.F."/>
            <person name="Guo W.B."/>
            <person name="Han X.H."/>
            <person name="Huang E.J."/>
            <person name="Li L.F."/>
            <person name="Wei W."/>
            <person name="Gao Y.C."/>
            <person name="Liu J.Z."/>
            <person name="Shao H.Z."/>
            <person name="Wang X."/>
            <person name="Wang C.C."/>
            <person name="Yang T.C."/>
            <person name="Huo Q.B."/>
            <person name="Li W."/>
            <person name="Chen H.Y."/>
            <person name="Chen S.E."/>
            <person name="Zhou L.G."/>
            <person name="Ni X.B."/>
            <person name="Tian J.H."/>
            <person name="Sheng Y."/>
            <person name="Liu T."/>
            <person name="Pan Y.S."/>
            <person name="Xia L.Y."/>
            <person name="Li J."/>
            <person name="Zhao F."/>
            <person name="Cao W.C."/>
        </authorList>
    </citation>
    <scope>NUCLEOTIDE SEQUENCE</scope>
    <source>
        <strain evidence="2">Rsan-2018</strain>
    </source>
</reference>
<keyword evidence="3" id="KW-1185">Reference proteome</keyword>
<reference evidence="2" key="2">
    <citation type="submission" date="2021-09" db="EMBL/GenBank/DDBJ databases">
        <authorList>
            <person name="Jia N."/>
            <person name="Wang J."/>
            <person name="Shi W."/>
            <person name="Du L."/>
            <person name="Sun Y."/>
            <person name="Zhan W."/>
            <person name="Jiang J."/>
            <person name="Wang Q."/>
            <person name="Zhang B."/>
            <person name="Ji P."/>
            <person name="Sakyi L.B."/>
            <person name="Cui X."/>
            <person name="Yuan T."/>
            <person name="Jiang B."/>
            <person name="Yang W."/>
            <person name="Lam T.T.-Y."/>
            <person name="Chang Q."/>
            <person name="Ding S."/>
            <person name="Wang X."/>
            <person name="Zhu J."/>
            <person name="Ruan X."/>
            <person name="Zhao L."/>
            <person name="Wei J."/>
            <person name="Que T."/>
            <person name="Du C."/>
            <person name="Cheng J."/>
            <person name="Dai P."/>
            <person name="Han X."/>
            <person name="Huang E."/>
            <person name="Gao Y."/>
            <person name="Liu J."/>
            <person name="Shao H."/>
            <person name="Ye R."/>
            <person name="Li L."/>
            <person name="Wei W."/>
            <person name="Wang X."/>
            <person name="Wang C."/>
            <person name="Huo Q."/>
            <person name="Li W."/>
            <person name="Guo W."/>
            <person name="Chen H."/>
            <person name="Chen S."/>
            <person name="Zhou L."/>
            <person name="Zhou L."/>
            <person name="Ni X."/>
            <person name="Tian J."/>
            <person name="Zhou Y."/>
            <person name="Sheng Y."/>
            <person name="Liu T."/>
            <person name="Pan Y."/>
            <person name="Xia L."/>
            <person name="Li J."/>
            <person name="Zhao F."/>
            <person name="Cao W."/>
        </authorList>
    </citation>
    <scope>NUCLEOTIDE SEQUENCE</scope>
    <source>
        <strain evidence="2">Rsan-2018</strain>
        <tissue evidence="2">Larvae</tissue>
    </source>
</reference>
<dbReference type="AlphaFoldDB" id="A0A9D4T006"/>
<dbReference type="Proteomes" id="UP000821837">
    <property type="component" value="Chromosome 3"/>
</dbReference>
<protein>
    <submittedName>
        <fullName evidence="2">Uncharacterized protein</fullName>
    </submittedName>
</protein>
<dbReference type="SUPFAM" id="SSF56219">
    <property type="entry name" value="DNase I-like"/>
    <property type="match status" value="1"/>
</dbReference>
<sequence>MPLITSPLFIFYNPKQRAMPSSKEANVRSPVDGVTFRRDIHVDAFFSLTNSRACGVGIIFVSGRFRQRLPCAFGANGRMLMLDVYPDGKRTQIASTKNCTNSCWGLFRTYCSDCVVDSQRDVKGPGRGESTYNAKEFLKTLRHLNLTDAWVHLHSDHFGPTRTSKTTASRIDRTYLPDYLLPSVVAWEVLVLPNNLAGKSEHLPLVTTVRGCPGPRNCNLSWRLDPTLLQDKDCVQLLRDCIQESLGERPTKKPAYVGLSEGSLEETPPKGG</sequence>
<dbReference type="InterPro" id="IPR036691">
    <property type="entry name" value="Endo/exonu/phosph_ase_sf"/>
</dbReference>